<sequence length="342" mass="37697">MPQRGLAWSTERMIGETLWERDLHQRGSASSFLVTEDRVVVHERHTRLVCLDREDGSVRWDAPVGTWLRNLVIAHGRCLVLPQSPNQLSCLDLRTGAALWHVELPRLFGHVVVSTDTVLVGGWRGYTPLAAFDLRDGRPLWQTPLPERTALPVLWGGGVLMGHGPEAWLIDPRDGSEMARWQLPEPLADSELRPVFTAVGPDHCLARLGPRSLMRLQSSGAVDELIRHDVDLVAEGAEFVGGVVWLRQSRAGYLAADPNTGSTLWRVNVGQPLVSGVIRADDGFVVASEGALFRLRPDGQIMERSPHAQRISALRDLGAGEMIITTRGTLKALALESRQPSE</sequence>
<dbReference type="Pfam" id="PF13360">
    <property type="entry name" value="PQQ_2"/>
    <property type="match status" value="1"/>
</dbReference>
<dbReference type="PANTHER" id="PTHR34512">
    <property type="entry name" value="CELL SURFACE PROTEIN"/>
    <property type="match status" value="1"/>
</dbReference>
<dbReference type="Gene3D" id="2.130.10.10">
    <property type="entry name" value="YVTN repeat-like/Quinoprotein amine dehydrogenase"/>
    <property type="match status" value="1"/>
</dbReference>
<dbReference type="AlphaFoldDB" id="A0A059WE49"/>
<dbReference type="PANTHER" id="PTHR34512:SF30">
    <property type="entry name" value="OUTER MEMBRANE PROTEIN ASSEMBLY FACTOR BAMB"/>
    <property type="match status" value="1"/>
</dbReference>
<dbReference type="SUPFAM" id="SSF50998">
    <property type="entry name" value="Quinoprotein alcohol dehydrogenase-like"/>
    <property type="match status" value="1"/>
</dbReference>
<accession>A0A059WE49</accession>
<dbReference type="EMBL" id="BHXC01000007">
    <property type="protein sequence ID" value="GCB95421.1"/>
    <property type="molecule type" value="Genomic_DNA"/>
</dbReference>
<gene>
    <name evidence="2" type="primary">bamB</name>
    <name evidence="2" type="ORF">SALB_08225</name>
</gene>
<dbReference type="STRING" id="68570.DC74_7260"/>
<dbReference type="InterPro" id="IPR015943">
    <property type="entry name" value="WD40/YVTN_repeat-like_dom_sf"/>
</dbReference>
<name>A0A059WE49_STRNR</name>
<protein>
    <submittedName>
        <fullName evidence="2">Outer membrane protein assembly factor BamB</fullName>
    </submittedName>
</protein>
<comment type="caution">
    <text evidence="2">The sequence shown here is derived from an EMBL/GenBank/DDBJ whole genome shotgun (WGS) entry which is preliminary data.</text>
</comment>
<evidence type="ECO:0000313" key="2">
    <source>
        <dbReference type="EMBL" id="GCB95421.1"/>
    </source>
</evidence>
<proteinExistence type="predicted"/>
<evidence type="ECO:0000313" key="3">
    <source>
        <dbReference type="Proteomes" id="UP000288351"/>
    </source>
</evidence>
<organism evidence="2 3">
    <name type="scientific">Streptomyces noursei</name>
    <name type="common">Streptomyces albulus</name>
    <dbReference type="NCBI Taxonomy" id="1971"/>
    <lineage>
        <taxon>Bacteria</taxon>
        <taxon>Bacillati</taxon>
        <taxon>Actinomycetota</taxon>
        <taxon>Actinomycetes</taxon>
        <taxon>Kitasatosporales</taxon>
        <taxon>Streptomycetaceae</taxon>
        <taxon>Streptomyces</taxon>
    </lineage>
</organism>
<reference evidence="2 3" key="1">
    <citation type="journal article" date="2019" name="Microbiol. Resour. Announc.">
        <title>Draft Genome Sequence of the Most Traditional epsilon-Poly-l-Lysine Producer, Streptomyces albulus NBRC14147.</title>
        <authorList>
            <person name="Yamanaka K."/>
            <person name="Hamano Y."/>
        </authorList>
    </citation>
    <scope>NUCLEOTIDE SEQUENCE [LARGE SCALE GENOMIC DNA]</scope>
    <source>
        <strain evidence="2 3">NBRC 14147</strain>
    </source>
</reference>
<feature type="domain" description="Pyrrolo-quinoline quinone repeat" evidence="1">
    <location>
        <begin position="15"/>
        <end position="148"/>
    </location>
</feature>
<dbReference type="Proteomes" id="UP000288351">
    <property type="component" value="Unassembled WGS sequence"/>
</dbReference>
<dbReference type="eggNOG" id="COG1520">
    <property type="taxonomic scope" value="Bacteria"/>
</dbReference>
<dbReference type="InterPro" id="IPR002372">
    <property type="entry name" value="PQQ_rpt_dom"/>
</dbReference>
<evidence type="ECO:0000259" key="1">
    <source>
        <dbReference type="Pfam" id="PF13360"/>
    </source>
</evidence>
<dbReference type="InterPro" id="IPR011047">
    <property type="entry name" value="Quinoprotein_ADH-like_sf"/>
</dbReference>